<dbReference type="SUPFAM" id="SSF55394">
    <property type="entry name" value="Bactericidal permeability-increasing protein, BPI"/>
    <property type="match status" value="2"/>
</dbReference>
<dbReference type="GO" id="GO:0008289">
    <property type="term" value="F:lipid binding"/>
    <property type="evidence" value="ECO:0007669"/>
    <property type="project" value="InterPro"/>
</dbReference>
<dbReference type="Gene3D" id="3.15.10.10">
    <property type="entry name" value="Bactericidal permeability-increasing protein, domain 1"/>
    <property type="match status" value="1"/>
</dbReference>
<sequence>MKLILLWLPITIFAEFNAMNIAFREDFLQNIYTHALESWPNYIINTDLEDIIIQTEDPNYPTAKFSNIILTDISLNYSSPITIKESDVIELSINDVNAFFDSNLTLQGGETPLENPCKLEINETDITIYIFIFMGNDGEAVVGVKNSLANIGNISLMNTLNETINEAIWKGLQKEIAIFEKEIIGLFEKYVIEWNHYLSQRPYKTPLKDLGIVVDTHLAHNATTTNNYLSLPLIGTVLNAKTGLPILNYTSSTLPSSSQRQFPIQLFLSDYFVNSALIQWWINLSVDLLTLPPNFPFKLTTNGLAFFVPQLQLTYGKNKPVYIQFTADPENPIPSFTTNNAVYFQGYIQMIFWVQIQKSWVRAFNMQVLTNAVFPLSIVNTTATYKINSLQASKISVTDSNVGTINTLLTANVLNNVFQILIPFINLQYDQMNVKIPDLEHYKIQGDIVNVYKGYTEIDYFLIPIIQNKF</sequence>
<keyword evidence="4" id="KW-1185">Reference proteome</keyword>
<dbReference type="Proteomes" id="UP001162131">
    <property type="component" value="Unassembled WGS sequence"/>
</dbReference>
<dbReference type="EMBL" id="CAJZBQ010000047">
    <property type="protein sequence ID" value="CAG9329063.1"/>
    <property type="molecule type" value="Genomic_DNA"/>
</dbReference>
<feature type="signal peptide" evidence="1">
    <location>
        <begin position="1"/>
        <end position="18"/>
    </location>
</feature>
<reference evidence="3" key="1">
    <citation type="submission" date="2021-09" db="EMBL/GenBank/DDBJ databases">
        <authorList>
            <consortium name="AG Swart"/>
            <person name="Singh M."/>
            <person name="Singh A."/>
            <person name="Seah K."/>
            <person name="Emmerich C."/>
        </authorList>
    </citation>
    <scope>NUCLEOTIDE SEQUENCE</scope>
    <source>
        <strain evidence="3">ATCC30299</strain>
    </source>
</reference>
<protein>
    <recommendedName>
        <fullName evidence="2">Lipid-binding serum glycoprotein C-terminal domain-containing protein</fullName>
    </recommendedName>
</protein>
<dbReference type="InterPro" id="IPR017943">
    <property type="entry name" value="Bactericidal_perm-incr_a/b_dom"/>
</dbReference>
<feature type="domain" description="Lipid-binding serum glycoprotein C-terminal" evidence="2">
    <location>
        <begin position="263"/>
        <end position="456"/>
    </location>
</feature>
<dbReference type="Pfam" id="PF02886">
    <property type="entry name" value="LBP_BPI_CETP_C"/>
    <property type="match status" value="1"/>
</dbReference>
<keyword evidence="1" id="KW-0732">Signal</keyword>
<evidence type="ECO:0000259" key="2">
    <source>
        <dbReference type="Pfam" id="PF02886"/>
    </source>
</evidence>
<dbReference type="InterPro" id="IPR032942">
    <property type="entry name" value="BPI/LBP/Plunc"/>
</dbReference>
<accession>A0AAU9K512</accession>
<evidence type="ECO:0000313" key="4">
    <source>
        <dbReference type="Proteomes" id="UP001162131"/>
    </source>
</evidence>
<evidence type="ECO:0000256" key="1">
    <source>
        <dbReference type="SAM" id="SignalP"/>
    </source>
</evidence>
<feature type="chain" id="PRO_5043706569" description="Lipid-binding serum glycoprotein C-terminal domain-containing protein" evidence="1">
    <location>
        <begin position="19"/>
        <end position="470"/>
    </location>
</feature>
<dbReference type="PANTHER" id="PTHR10504:SF131">
    <property type="entry name" value="BPI2 DOMAIN-CONTAINING PROTEIN"/>
    <property type="match status" value="1"/>
</dbReference>
<evidence type="ECO:0000313" key="3">
    <source>
        <dbReference type="EMBL" id="CAG9329063.1"/>
    </source>
</evidence>
<dbReference type="Gene3D" id="3.15.20.10">
    <property type="entry name" value="Bactericidal permeability-increasing protein, domain 2"/>
    <property type="match status" value="1"/>
</dbReference>
<organism evidence="3 4">
    <name type="scientific">Blepharisma stoltei</name>
    <dbReference type="NCBI Taxonomy" id="1481888"/>
    <lineage>
        <taxon>Eukaryota</taxon>
        <taxon>Sar</taxon>
        <taxon>Alveolata</taxon>
        <taxon>Ciliophora</taxon>
        <taxon>Postciliodesmatophora</taxon>
        <taxon>Heterotrichea</taxon>
        <taxon>Heterotrichida</taxon>
        <taxon>Blepharismidae</taxon>
        <taxon>Blepharisma</taxon>
    </lineage>
</organism>
<comment type="caution">
    <text evidence="3">The sequence shown here is derived from an EMBL/GenBank/DDBJ whole genome shotgun (WGS) entry which is preliminary data.</text>
</comment>
<proteinExistence type="predicted"/>
<dbReference type="InterPro" id="IPR001124">
    <property type="entry name" value="Lipid-bd_serum_glycop_C"/>
</dbReference>
<dbReference type="AlphaFoldDB" id="A0AAU9K512"/>
<gene>
    <name evidence="3" type="ORF">BSTOLATCC_MIC47899</name>
</gene>
<dbReference type="PANTHER" id="PTHR10504">
    <property type="entry name" value="BACTERICIDAL PERMEABILITY-INCREASING BPI PROTEIN-RELATED"/>
    <property type="match status" value="1"/>
</dbReference>
<name>A0AAU9K512_9CILI</name>